<dbReference type="KEGG" id="gph:GEMMAAP_08390"/>
<keyword evidence="13" id="KW-1185">Reference proteome</keyword>
<keyword evidence="4" id="KW-1003">Cell membrane</keyword>
<dbReference type="Pfam" id="PF02518">
    <property type="entry name" value="HATPase_c"/>
    <property type="match status" value="1"/>
</dbReference>
<protein>
    <recommendedName>
        <fullName evidence="3">histidine kinase</fullName>
        <ecNumber evidence="3">2.7.13.3</ecNumber>
    </recommendedName>
</protein>
<dbReference type="PRINTS" id="PR00344">
    <property type="entry name" value="BCTRLSENSOR"/>
</dbReference>
<dbReference type="PROSITE" id="PS50109">
    <property type="entry name" value="HIS_KIN"/>
    <property type="match status" value="1"/>
</dbReference>
<accession>A0A143BK37</accession>
<keyword evidence="6" id="KW-0808">Transferase</keyword>
<keyword evidence="7" id="KW-0547">Nucleotide-binding</keyword>
<evidence type="ECO:0000256" key="9">
    <source>
        <dbReference type="ARBA" id="ARBA00022840"/>
    </source>
</evidence>
<reference evidence="12 13" key="2">
    <citation type="journal article" date="2016" name="Environ. Microbiol. Rep.">
        <title>Metagenomic evidence for the presence of phototrophic Gemmatimonadetes bacteria in diverse environments.</title>
        <authorList>
            <person name="Zeng Y."/>
            <person name="Baumbach J."/>
            <person name="Barbosa E.G."/>
            <person name="Azevedo V."/>
            <person name="Zhang C."/>
            <person name="Koblizek M."/>
        </authorList>
    </citation>
    <scope>NUCLEOTIDE SEQUENCE [LARGE SCALE GENOMIC DNA]</scope>
    <source>
        <strain evidence="12 13">AP64</strain>
    </source>
</reference>
<dbReference type="PANTHER" id="PTHR44936">
    <property type="entry name" value="SENSOR PROTEIN CREC"/>
    <property type="match status" value="1"/>
</dbReference>
<evidence type="ECO:0000256" key="8">
    <source>
        <dbReference type="ARBA" id="ARBA00022777"/>
    </source>
</evidence>
<comment type="catalytic activity">
    <reaction evidence="1">
        <text>ATP + protein L-histidine = ADP + protein N-phospho-L-histidine.</text>
        <dbReference type="EC" id="2.7.13.3"/>
    </reaction>
</comment>
<dbReference type="InterPro" id="IPR036097">
    <property type="entry name" value="HisK_dim/P_sf"/>
</dbReference>
<dbReference type="InterPro" id="IPR050980">
    <property type="entry name" value="2C_sensor_his_kinase"/>
</dbReference>
<evidence type="ECO:0000256" key="3">
    <source>
        <dbReference type="ARBA" id="ARBA00012438"/>
    </source>
</evidence>
<keyword evidence="9" id="KW-0067">ATP-binding</keyword>
<dbReference type="InterPro" id="IPR036890">
    <property type="entry name" value="HATPase_C_sf"/>
</dbReference>
<dbReference type="Gene3D" id="3.30.565.10">
    <property type="entry name" value="Histidine kinase-like ATPase, C-terminal domain"/>
    <property type="match status" value="1"/>
</dbReference>
<dbReference type="GO" id="GO:0005886">
    <property type="term" value="C:plasma membrane"/>
    <property type="evidence" value="ECO:0007669"/>
    <property type="project" value="UniProtKB-SubCell"/>
</dbReference>
<organism evidence="12 13">
    <name type="scientific">Gemmatimonas phototrophica</name>
    <dbReference type="NCBI Taxonomy" id="1379270"/>
    <lineage>
        <taxon>Bacteria</taxon>
        <taxon>Pseudomonadati</taxon>
        <taxon>Gemmatimonadota</taxon>
        <taxon>Gemmatimonadia</taxon>
        <taxon>Gemmatimonadales</taxon>
        <taxon>Gemmatimonadaceae</taxon>
        <taxon>Gemmatimonas</taxon>
    </lineage>
</organism>
<dbReference type="SUPFAM" id="SSF47384">
    <property type="entry name" value="Homodimeric domain of signal transducing histidine kinase"/>
    <property type="match status" value="1"/>
</dbReference>
<dbReference type="RefSeq" id="WP_026850620.1">
    <property type="nucleotide sequence ID" value="NZ_CP011454.1"/>
</dbReference>
<feature type="domain" description="Histidine kinase" evidence="11">
    <location>
        <begin position="178"/>
        <end position="384"/>
    </location>
</feature>
<dbReference type="SMART" id="SM00387">
    <property type="entry name" value="HATPase_c"/>
    <property type="match status" value="1"/>
</dbReference>
<evidence type="ECO:0000256" key="6">
    <source>
        <dbReference type="ARBA" id="ARBA00022679"/>
    </source>
</evidence>
<evidence type="ECO:0000313" key="13">
    <source>
        <dbReference type="Proteomes" id="UP000076404"/>
    </source>
</evidence>
<evidence type="ECO:0000256" key="1">
    <source>
        <dbReference type="ARBA" id="ARBA00000085"/>
    </source>
</evidence>
<dbReference type="EMBL" id="CP011454">
    <property type="protein sequence ID" value="AMW04850.1"/>
    <property type="molecule type" value="Genomic_DNA"/>
</dbReference>
<dbReference type="CDD" id="cd00082">
    <property type="entry name" value="HisKA"/>
    <property type="match status" value="1"/>
</dbReference>
<name>A0A143BK37_9BACT</name>
<reference evidence="12 13" key="1">
    <citation type="journal article" date="2014" name="Proc. Natl. Acad. Sci. U.S.A.">
        <title>Functional type 2 photosynthetic reaction centers found in the rare bacterial phylum Gemmatimonadetes.</title>
        <authorList>
            <person name="Zeng Y."/>
            <person name="Feng F."/>
            <person name="Medova H."/>
            <person name="Dean J."/>
            <person name="Koblizek M."/>
        </authorList>
    </citation>
    <scope>NUCLEOTIDE SEQUENCE [LARGE SCALE GENOMIC DNA]</scope>
    <source>
        <strain evidence="12 13">AP64</strain>
    </source>
</reference>
<gene>
    <name evidence="12" type="ORF">GEMMAAP_08390</name>
</gene>
<proteinExistence type="predicted"/>
<keyword evidence="10" id="KW-1133">Transmembrane helix</keyword>
<evidence type="ECO:0000256" key="4">
    <source>
        <dbReference type="ARBA" id="ARBA00022475"/>
    </source>
</evidence>
<dbReference type="PANTHER" id="PTHR44936:SF10">
    <property type="entry name" value="SENSOR PROTEIN RSTB"/>
    <property type="match status" value="1"/>
</dbReference>
<keyword evidence="10" id="KW-0812">Transmembrane</keyword>
<sequence>MRRRRWPVVAMVLGVLGLLGWYVAYTQHVVTQLRAAAGGQGRMYARIYEALQDTSLNADPTIALLDLSRQIRESGLPLVLTDKNGRVSATANLPTHVVPEDSVSFWRYLMELDRENPPIVEPAVGAVHFGDSAIVSGLRYIPLLQALGIVLLLAFGIYALVERGRAEREKVWAGMAREAAHQLGTPLSALAGWIELLADTVQGTTASRAVEGMGQDLQRLERVSHRFERIGRPPRDERVDASELVERLAGYFAMRAPTLARTVTIRSEHPGVPVMVRGDLVLLEWVLEVLIKNAMDALGGRNGEVIVSATPLPEGGARIRVQDDGPGVPRKLRKRIFDAGFTTKDRGWGIGLSLARRIVEENHDGRLILAETDRGAAFDVILHG</sequence>
<evidence type="ECO:0000256" key="10">
    <source>
        <dbReference type="SAM" id="Phobius"/>
    </source>
</evidence>
<dbReference type="SUPFAM" id="SSF55874">
    <property type="entry name" value="ATPase domain of HSP90 chaperone/DNA topoisomerase II/histidine kinase"/>
    <property type="match status" value="1"/>
</dbReference>
<keyword evidence="5" id="KW-0597">Phosphoprotein</keyword>
<dbReference type="GO" id="GO:0000155">
    <property type="term" value="F:phosphorelay sensor kinase activity"/>
    <property type="evidence" value="ECO:0007669"/>
    <property type="project" value="InterPro"/>
</dbReference>
<dbReference type="InterPro" id="IPR004358">
    <property type="entry name" value="Sig_transdc_His_kin-like_C"/>
</dbReference>
<dbReference type="InterPro" id="IPR003594">
    <property type="entry name" value="HATPase_dom"/>
</dbReference>
<dbReference type="InterPro" id="IPR005467">
    <property type="entry name" value="His_kinase_dom"/>
</dbReference>
<comment type="subcellular location">
    <subcellularLocation>
        <location evidence="2">Cell membrane</location>
        <topology evidence="2">Multi-pass membrane protein</topology>
    </subcellularLocation>
</comment>
<feature type="transmembrane region" description="Helical" evidence="10">
    <location>
        <begin position="140"/>
        <end position="161"/>
    </location>
</feature>
<dbReference type="eggNOG" id="COG5000">
    <property type="taxonomic scope" value="Bacteria"/>
</dbReference>
<evidence type="ECO:0000256" key="2">
    <source>
        <dbReference type="ARBA" id="ARBA00004651"/>
    </source>
</evidence>
<dbReference type="OrthoDB" id="1931120at2"/>
<evidence type="ECO:0000256" key="5">
    <source>
        <dbReference type="ARBA" id="ARBA00022553"/>
    </source>
</evidence>
<keyword evidence="10" id="KW-0472">Membrane</keyword>
<dbReference type="GO" id="GO:0005524">
    <property type="term" value="F:ATP binding"/>
    <property type="evidence" value="ECO:0007669"/>
    <property type="project" value="UniProtKB-KW"/>
</dbReference>
<evidence type="ECO:0000259" key="11">
    <source>
        <dbReference type="PROSITE" id="PS50109"/>
    </source>
</evidence>
<keyword evidence="8" id="KW-0418">Kinase</keyword>
<evidence type="ECO:0000256" key="7">
    <source>
        <dbReference type="ARBA" id="ARBA00022741"/>
    </source>
</evidence>
<dbReference type="InterPro" id="IPR003661">
    <property type="entry name" value="HisK_dim/P_dom"/>
</dbReference>
<dbReference type="Proteomes" id="UP000076404">
    <property type="component" value="Chromosome"/>
</dbReference>
<evidence type="ECO:0000313" key="12">
    <source>
        <dbReference type="EMBL" id="AMW04850.1"/>
    </source>
</evidence>
<dbReference type="AlphaFoldDB" id="A0A143BK37"/>
<dbReference type="EC" id="2.7.13.3" evidence="3"/>
<dbReference type="STRING" id="1379270.GEMMAAP_08390"/>